<dbReference type="PANTHER" id="PTHR24025:SF28">
    <property type="entry name" value="PUTATIVE-RELATED"/>
    <property type="match status" value="1"/>
</dbReference>
<dbReference type="InterPro" id="IPR050971">
    <property type="entry name" value="Cadherin-domain_protein"/>
</dbReference>
<feature type="domain" description="Cadherin" evidence="9">
    <location>
        <begin position="2"/>
        <end position="55"/>
    </location>
</feature>
<evidence type="ECO:0000259" key="9">
    <source>
        <dbReference type="PROSITE" id="PS50268"/>
    </source>
</evidence>
<dbReference type="Gene3D" id="2.60.40.60">
    <property type="entry name" value="Cadherins"/>
    <property type="match status" value="2"/>
</dbReference>
<evidence type="ECO:0000313" key="10">
    <source>
        <dbReference type="EMBL" id="CAG5134646.1"/>
    </source>
</evidence>
<dbReference type="CDD" id="cd11304">
    <property type="entry name" value="Cadherin_repeat"/>
    <property type="match status" value="2"/>
</dbReference>
<feature type="non-terminal residue" evidence="10">
    <location>
        <position position="104"/>
    </location>
</feature>
<evidence type="ECO:0000256" key="5">
    <source>
        <dbReference type="ARBA" id="ARBA00022889"/>
    </source>
</evidence>
<evidence type="ECO:0000256" key="1">
    <source>
        <dbReference type="ARBA" id="ARBA00004370"/>
    </source>
</evidence>
<dbReference type="GO" id="GO:0007156">
    <property type="term" value="P:homophilic cell adhesion via plasma membrane adhesion molecules"/>
    <property type="evidence" value="ECO:0007669"/>
    <property type="project" value="InterPro"/>
</dbReference>
<reference evidence="10" key="1">
    <citation type="submission" date="2021-04" db="EMBL/GenBank/DDBJ databases">
        <authorList>
            <consortium name="Molecular Ecology Group"/>
        </authorList>
    </citation>
    <scope>NUCLEOTIDE SEQUENCE</scope>
</reference>
<evidence type="ECO:0000256" key="6">
    <source>
        <dbReference type="ARBA" id="ARBA00022989"/>
    </source>
</evidence>
<dbReference type="SUPFAM" id="SSF49313">
    <property type="entry name" value="Cadherin-like"/>
    <property type="match status" value="2"/>
</dbReference>
<evidence type="ECO:0000256" key="4">
    <source>
        <dbReference type="ARBA" id="ARBA00022837"/>
    </source>
</evidence>
<dbReference type="GO" id="GO:0005509">
    <property type="term" value="F:calcium ion binding"/>
    <property type="evidence" value="ECO:0007669"/>
    <property type="project" value="UniProtKB-UniRule"/>
</dbReference>
<proteinExistence type="predicted"/>
<evidence type="ECO:0000313" key="11">
    <source>
        <dbReference type="Proteomes" id="UP000678393"/>
    </source>
</evidence>
<organism evidence="10 11">
    <name type="scientific">Candidula unifasciata</name>
    <dbReference type="NCBI Taxonomy" id="100452"/>
    <lineage>
        <taxon>Eukaryota</taxon>
        <taxon>Metazoa</taxon>
        <taxon>Spiralia</taxon>
        <taxon>Lophotrochozoa</taxon>
        <taxon>Mollusca</taxon>
        <taxon>Gastropoda</taxon>
        <taxon>Heterobranchia</taxon>
        <taxon>Euthyneura</taxon>
        <taxon>Panpulmonata</taxon>
        <taxon>Eupulmonata</taxon>
        <taxon>Stylommatophora</taxon>
        <taxon>Helicina</taxon>
        <taxon>Helicoidea</taxon>
        <taxon>Geomitridae</taxon>
        <taxon>Candidula</taxon>
    </lineage>
</organism>
<keyword evidence="5" id="KW-0130">Cell adhesion</keyword>
<comment type="subcellular location">
    <subcellularLocation>
        <location evidence="1">Membrane</location>
    </subcellularLocation>
</comment>
<protein>
    <recommendedName>
        <fullName evidence="9">Cadherin domain-containing protein</fullName>
    </recommendedName>
</protein>
<feature type="non-terminal residue" evidence="10">
    <location>
        <position position="1"/>
    </location>
</feature>
<keyword evidence="7" id="KW-0472">Membrane</keyword>
<evidence type="ECO:0000256" key="8">
    <source>
        <dbReference type="PROSITE-ProRule" id="PRU00043"/>
    </source>
</evidence>
<accession>A0A8S4A6L0</accession>
<dbReference type="EMBL" id="CAJHNH020007445">
    <property type="protein sequence ID" value="CAG5134646.1"/>
    <property type="molecule type" value="Genomic_DNA"/>
</dbReference>
<dbReference type="OrthoDB" id="6252479at2759"/>
<gene>
    <name evidence="10" type="ORF">CUNI_LOCUS20204</name>
</gene>
<evidence type="ECO:0000256" key="3">
    <source>
        <dbReference type="ARBA" id="ARBA00022737"/>
    </source>
</evidence>
<dbReference type="GO" id="GO:0016020">
    <property type="term" value="C:membrane"/>
    <property type="evidence" value="ECO:0007669"/>
    <property type="project" value="UniProtKB-SubCell"/>
</dbReference>
<keyword evidence="2" id="KW-0812">Transmembrane</keyword>
<evidence type="ECO:0000256" key="7">
    <source>
        <dbReference type="ARBA" id="ARBA00023136"/>
    </source>
</evidence>
<sequence length="104" mass="11630">TIRTSQVLDRETAPHYWLTVIAQDRALVPQFARLEVLIEVIDVNEKIPLSLEPAYYASVEENNSIIKNVVQIQATDGDDDGSQPLLFSITSGNPQNFFTIDPNT</sequence>
<dbReference type="InterPro" id="IPR002126">
    <property type="entry name" value="Cadherin-like_dom"/>
</dbReference>
<evidence type="ECO:0000256" key="2">
    <source>
        <dbReference type="ARBA" id="ARBA00022692"/>
    </source>
</evidence>
<dbReference type="Proteomes" id="UP000678393">
    <property type="component" value="Unassembled WGS sequence"/>
</dbReference>
<keyword evidence="11" id="KW-1185">Reference proteome</keyword>
<keyword evidence="3" id="KW-0677">Repeat</keyword>
<name>A0A8S4A6L0_9EUPU</name>
<keyword evidence="4 8" id="KW-0106">Calcium</keyword>
<dbReference type="GO" id="GO:0005911">
    <property type="term" value="C:cell-cell junction"/>
    <property type="evidence" value="ECO:0007669"/>
    <property type="project" value="TreeGrafter"/>
</dbReference>
<dbReference type="PANTHER" id="PTHR24025">
    <property type="entry name" value="DESMOGLEIN FAMILY MEMBER"/>
    <property type="match status" value="1"/>
</dbReference>
<dbReference type="PROSITE" id="PS50268">
    <property type="entry name" value="CADHERIN_2"/>
    <property type="match status" value="2"/>
</dbReference>
<feature type="domain" description="Cadherin" evidence="9">
    <location>
        <begin position="51"/>
        <end position="104"/>
    </location>
</feature>
<dbReference type="AlphaFoldDB" id="A0A8S4A6L0"/>
<dbReference type="InterPro" id="IPR015919">
    <property type="entry name" value="Cadherin-like_sf"/>
</dbReference>
<keyword evidence="6" id="KW-1133">Transmembrane helix</keyword>
<comment type="caution">
    <text evidence="10">The sequence shown here is derived from an EMBL/GenBank/DDBJ whole genome shotgun (WGS) entry which is preliminary data.</text>
</comment>